<protein>
    <submittedName>
        <fullName evidence="2">Uncharacterized protein</fullName>
    </submittedName>
</protein>
<feature type="compositionally biased region" description="Basic and acidic residues" evidence="1">
    <location>
        <begin position="147"/>
        <end position="166"/>
    </location>
</feature>
<sequence>MAQLPQPHGDDQTLKELLNSSIEQGSRVRDFVVSRLGRLRIGEAAHSQPIEDGWEVIGEDDLSDNEWVVPVTVPTKNKRLGMIEMPSVETPSLEKPSNEKARVDKCKTMEPKAGEPKAGQPQTKQLGVLKADEKVNLIPVDTATSPKDQKTADNKVADEAAKRSGGDTETQAQPKKNSITREDEIDARKLRVQLDKGPGSRRQASIQFNTLRLARVSGYRRSGRTTTDLGTSKAPSTRG</sequence>
<dbReference type="EMBL" id="JAUKUA010000001">
    <property type="protein sequence ID" value="KAK0732194.1"/>
    <property type="molecule type" value="Genomic_DNA"/>
</dbReference>
<gene>
    <name evidence="2" type="ORF">B0H67DRAFT_549809</name>
</gene>
<reference evidence="2" key="1">
    <citation type="submission" date="2023-06" db="EMBL/GenBank/DDBJ databases">
        <title>Genome-scale phylogeny and comparative genomics of the fungal order Sordariales.</title>
        <authorList>
            <consortium name="Lawrence Berkeley National Laboratory"/>
            <person name="Hensen N."/>
            <person name="Bonometti L."/>
            <person name="Westerberg I."/>
            <person name="Brannstrom I.O."/>
            <person name="Guillou S."/>
            <person name="Cros-Aarteil S."/>
            <person name="Calhoun S."/>
            <person name="Haridas S."/>
            <person name="Kuo A."/>
            <person name="Mondo S."/>
            <person name="Pangilinan J."/>
            <person name="Riley R."/>
            <person name="Labutti K."/>
            <person name="Andreopoulos B."/>
            <person name="Lipzen A."/>
            <person name="Chen C."/>
            <person name="Yanf M."/>
            <person name="Daum C."/>
            <person name="Ng V."/>
            <person name="Clum A."/>
            <person name="Steindorff A."/>
            <person name="Ohm R."/>
            <person name="Martin F."/>
            <person name="Silar P."/>
            <person name="Natvig D."/>
            <person name="Lalanne C."/>
            <person name="Gautier V."/>
            <person name="Ament-Velasquez S.L."/>
            <person name="Kruys A."/>
            <person name="Hutchinson M.I."/>
            <person name="Powell A.J."/>
            <person name="Barry K."/>
            <person name="Miller A.N."/>
            <person name="Grigoriev I.V."/>
            <person name="Debuchy R."/>
            <person name="Gladieux P."/>
            <person name="Thoren M.H."/>
            <person name="Johannesson H."/>
        </authorList>
    </citation>
    <scope>NUCLEOTIDE SEQUENCE</scope>
    <source>
        <strain evidence="2">SMH4607-1</strain>
    </source>
</reference>
<proteinExistence type="predicted"/>
<organism evidence="2 3">
    <name type="scientific">Lasiosphaeris hirsuta</name>
    <dbReference type="NCBI Taxonomy" id="260670"/>
    <lineage>
        <taxon>Eukaryota</taxon>
        <taxon>Fungi</taxon>
        <taxon>Dikarya</taxon>
        <taxon>Ascomycota</taxon>
        <taxon>Pezizomycotina</taxon>
        <taxon>Sordariomycetes</taxon>
        <taxon>Sordariomycetidae</taxon>
        <taxon>Sordariales</taxon>
        <taxon>Lasiosphaeriaceae</taxon>
        <taxon>Lasiosphaeris</taxon>
    </lineage>
</organism>
<dbReference type="Proteomes" id="UP001172102">
    <property type="component" value="Unassembled WGS sequence"/>
</dbReference>
<feature type="compositionally biased region" description="Polar residues" evidence="1">
    <location>
        <begin position="167"/>
        <end position="177"/>
    </location>
</feature>
<keyword evidence="3" id="KW-1185">Reference proteome</keyword>
<evidence type="ECO:0000256" key="1">
    <source>
        <dbReference type="SAM" id="MobiDB-lite"/>
    </source>
</evidence>
<feature type="compositionally biased region" description="Polar residues" evidence="1">
    <location>
        <begin position="224"/>
        <end position="239"/>
    </location>
</feature>
<name>A0AA40BDG2_9PEZI</name>
<accession>A0AA40BDG2</accession>
<feature type="compositionally biased region" description="Basic and acidic residues" evidence="1">
    <location>
        <begin position="96"/>
        <end position="115"/>
    </location>
</feature>
<dbReference type="AlphaFoldDB" id="A0AA40BDG2"/>
<comment type="caution">
    <text evidence="2">The sequence shown here is derived from an EMBL/GenBank/DDBJ whole genome shotgun (WGS) entry which is preliminary data.</text>
</comment>
<feature type="region of interest" description="Disordered" evidence="1">
    <location>
        <begin position="86"/>
        <end position="184"/>
    </location>
</feature>
<evidence type="ECO:0000313" key="2">
    <source>
        <dbReference type="EMBL" id="KAK0732194.1"/>
    </source>
</evidence>
<feature type="region of interest" description="Disordered" evidence="1">
    <location>
        <begin position="217"/>
        <end position="239"/>
    </location>
</feature>
<evidence type="ECO:0000313" key="3">
    <source>
        <dbReference type="Proteomes" id="UP001172102"/>
    </source>
</evidence>